<dbReference type="Gene3D" id="3.40.50.720">
    <property type="entry name" value="NAD(P)-binding Rossmann-like Domain"/>
    <property type="match status" value="1"/>
</dbReference>
<comment type="similarity">
    <text evidence="1">Belongs to the short-chain dehydrogenases/reductases (SDR) family.</text>
</comment>
<dbReference type="PRINTS" id="PR00081">
    <property type="entry name" value="GDHRDH"/>
</dbReference>
<keyword evidence="4" id="KW-1185">Reference proteome</keyword>
<evidence type="ECO:0000256" key="2">
    <source>
        <dbReference type="ARBA" id="ARBA00023002"/>
    </source>
</evidence>
<keyword evidence="2" id="KW-0560">Oxidoreductase</keyword>
<name>A0A437RE62_9BURK</name>
<dbReference type="OrthoDB" id="8991930at2"/>
<gene>
    <name evidence="3" type="ORF">EOE66_12875</name>
</gene>
<dbReference type="PANTHER" id="PTHR43669">
    <property type="entry name" value="5-KETO-D-GLUCONATE 5-REDUCTASE"/>
    <property type="match status" value="1"/>
</dbReference>
<dbReference type="SUPFAM" id="SSF51735">
    <property type="entry name" value="NAD(P)-binding Rossmann-fold domains"/>
    <property type="match status" value="1"/>
</dbReference>
<evidence type="ECO:0000313" key="4">
    <source>
        <dbReference type="Proteomes" id="UP000285575"/>
    </source>
</evidence>
<dbReference type="RefSeq" id="WP_128229114.1">
    <property type="nucleotide sequence ID" value="NZ_SACR01000004.1"/>
</dbReference>
<dbReference type="PANTHER" id="PTHR43669:SF3">
    <property type="entry name" value="ALCOHOL DEHYDROGENASE, PUTATIVE (AFU_ORTHOLOGUE AFUA_3G03445)-RELATED"/>
    <property type="match status" value="1"/>
</dbReference>
<accession>A0A437RE62</accession>
<evidence type="ECO:0000313" key="3">
    <source>
        <dbReference type="EMBL" id="RVU45050.1"/>
    </source>
</evidence>
<dbReference type="Pfam" id="PF13561">
    <property type="entry name" value="adh_short_C2"/>
    <property type="match status" value="1"/>
</dbReference>
<proteinExistence type="inferred from homology"/>
<dbReference type="InterPro" id="IPR002347">
    <property type="entry name" value="SDR_fam"/>
</dbReference>
<evidence type="ECO:0000256" key="1">
    <source>
        <dbReference type="ARBA" id="ARBA00006484"/>
    </source>
</evidence>
<dbReference type="EMBL" id="SACR01000004">
    <property type="protein sequence ID" value="RVU45050.1"/>
    <property type="molecule type" value="Genomic_DNA"/>
</dbReference>
<protein>
    <submittedName>
        <fullName evidence="3">SDR family oxidoreductase</fullName>
    </submittedName>
</protein>
<dbReference type="CDD" id="cd05233">
    <property type="entry name" value="SDR_c"/>
    <property type="match status" value="1"/>
</dbReference>
<dbReference type="Proteomes" id="UP000285575">
    <property type="component" value="Unassembled WGS sequence"/>
</dbReference>
<dbReference type="InterPro" id="IPR036291">
    <property type="entry name" value="NAD(P)-bd_dom_sf"/>
</dbReference>
<dbReference type="GO" id="GO:0016491">
    <property type="term" value="F:oxidoreductase activity"/>
    <property type="evidence" value="ECO:0007669"/>
    <property type="project" value="UniProtKB-KW"/>
</dbReference>
<dbReference type="AlphaFoldDB" id="A0A437RE62"/>
<sequence>MNAGTNPIDQRGRVVLVTGGTMGIGLACALAFGRQGAHTVLTYRWGTADQDEVRAQFAAAGAPEPLIVEADVSQEDDTTRLLEAIAQRHPGVDVLISNVAFALKTTGFEAWSQRALHRSIDYSAWPLASYTRALHQRFGRYPKHVLGLSSDGPDGFFMNYDFVAASKAVLETFCRYLNFRLFDHGVRVNVVRSRLVRTASFDATFGEEFHAFLEALGGFEDCYTTPEEIANVVLMLASGLCDAVGGQVIMVDRGFEFFDNLMGIAERARAKGKLVWKPGEPS</sequence>
<organism evidence="3 4">
    <name type="scientific">Rubrivivax rivuli</name>
    <dbReference type="NCBI Taxonomy" id="1862385"/>
    <lineage>
        <taxon>Bacteria</taxon>
        <taxon>Pseudomonadati</taxon>
        <taxon>Pseudomonadota</taxon>
        <taxon>Betaproteobacteria</taxon>
        <taxon>Burkholderiales</taxon>
        <taxon>Sphaerotilaceae</taxon>
        <taxon>Rubrivivax</taxon>
    </lineage>
</organism>
<reference evidence="3 4" key="1">
    <citation type="submission" date="2019-01" db="EMBL/GenBank/DDBJ databases">
        <authorList>
            <person name="Chen W.-M."/>
        </authorList>
    </citation>
    <scope>NUCLEOTIDE SEQUENCE [LARGE SCALE GENOMIC DNA]</scope>
    <source>
        <strain evidence="3 4">KYPY4</strain>
    </source>
</reference>
<comment type="caution">
    <text evidence="3">The sequence shown here is derived from an EMBL/GenBank/DDBJ whole genome shotgun (WGS) entry which is preliminary data.</text>
</comment>